<evidence type="ECO:0000256" key="1">
    <source>
        <dbReference type="SAM" id="MobiDB-lite"/>
    </source>
</evidence>
<evidence type="ECO:0000313" key="3">
    <source>
        <dbReference type="Proteomes" id="UP000235786"/>
    </source>
</evidence>
<dbReference type="EMBL" id="KZ613959">
    <property type="protein sequence ID" value="PMD32305.1"/>
    <property type="molecule type" value="Genomic_DNA"/>
</dbReference>
<feature type="region of interest" description="Disordered" evidence="1">
    <location>
        <begin position="103"/>
        <end position="123"/>
    </location>
</feature>
<reference evidence="2 3" key="1">
    <citation type="submission" date="2016-04" db="EMBL/GenBank/DDBJ databases">
        <title>A degradative enzymes factory behind the ericoid mycorrhizal symbiosis.</title>
        <authorList>
            <consortium name="DOE Joint Genome Institute"/>
            <person name="Martino E."/>
            <person name="Morin E."/>
            <person name="Grelet G."/>
            <person name="Kuo A."/>
            <person name="Kohler A."/>
            <person name="Daghino S."/>
            <person name="Barry K."/>
            <person name="Choi C."/>
            <person name="Cichocki N."/>
            <person name="Clum A."/>
            <person name="Copeland A."/>
            <person name="Hainaut M."/>
            <person name="Haridas S."/>
            <person name="Labutti K."/>
            <person name="Lindquist E."/>
            <person name="Lipzen A."/>
            <person name="Khouja H.-R."/>
            <person name="Murat C."/>
            <person name="Ohm R."/>
            <person name="Olson A."/>
            <person name="Spatafora J."/>
            <person name="Veneault-Fourrey C."/>
            <person name="Henrissat B."/>
            <person name="Grigoriev I."/>
            <person name="Martin F."/>
            <person name="Perotto S."/>
        </authorList>
    </citation>
    <scope>NUCLEOTIDE SEQUENCE [LARGE SCALE GENOMIC DNA]</scope>
    <source>
        <strain evidence="2 3">F</strain>
    </source>
</reference>
<organism evidence="2 3">
    <name type="scientific">Hyaloscypha variabilis (strain UAMH 11265 / GT02V1 / F)</name>
    <name type="common">Meliniomyces variabilis</name>
    <dbReference type="NCBI Taxonomy" id="1149755"/>
    <lineage>
        <taxon>Eukaryota</taxon>
        <taxon>Fungi</taxon>
        <taxon>Dikarya</taxon>
        <taxon>Ascomycota</taxon>
        <taxon>Pezizomycotina</taxon>
        <taxon>Leotiomycetes</taxon>
        <taxon>Helotiales</taxon>
        <taxon>Hyaloscyphaceae</taxon>
        <taxon>Hyaloscypha</taxon>
        <taxon>Hyaloscypha variabilis</taxon>
    </lineage>
</organism>
<keyword evidence="3" id="KW-1185">Reference proteome</keyword>
<name>A0A2J6R1B9_HYAVF</name>
<evidence type="ECO:0000313" key="2">
    <source>
        <dbReference type="EMBL" id="PMD32305.1"/>
    </source>
</evidence>
<sequence length="260" mass="28611">MWRFLKIFGLGVEERRDEKMGGEVSLLGDGRDEAVGGDDVRGPVEHDLESFGFEPERGGREEFGAKMVIDKQLREAAKKERRKEARTERQRAVLEGRRLGVRGEGKRERTMSKASLTGGEDVGVNGETAAEAAAGTASSASIGSQSLSRRRLAAIWCFLCGPECSFRRCGDRSWCECLAGCAMRDEEEHGLYLYCAEVGRQQNPALACITSQISTSISAKAASTTNSTHTNPTKVYKYILFNVWLEDSQLGVQEVFLLST</sequence>
<dbReference type="AlphaFoldDB" id="A0A2J6R1B9"/>
<accession>A0A2J6R1B9</accession>
<proteinExistence type="predicted"/>
<feature type="region of interest" description="Disordered" evidence="1">
    <location>
        <begin position="25"/>
        <end position="44"/>
    </location>
</feature>
<dbReference type="Proteomes" id="UP000235786">
    <property type="component" value="Unassembled WGS sequence"/>
</dbReference>
<feature type="compositionally biased region" description="Basic and acidic residues" evidence="1">
    <location>
        <begin position="29"/>
        <end position="44"/>
    </location>
</feature>
<gene>
    <name evidence="2" type="ORF">L207DRAFT_640121</name>
</gene>
<protein>
    <submittedName>
        <fullName evidence="2">Uncharacterized protein</fullName>
    </submittedName>
</protein>